<dbReference type="InterPro" id="IPR003593">
    <property type="entry name" value="AAA+_ATPase"/>
</dbReference>
<dbReference type="Pfam" id="PF03459">
    <property type="entry name" value="TOBE"/>
    <property type="match status" value="1"/>
</dbReference>
<dbReference type="Pfam" id="PF17912">
    <property type="entry name" value="OB_MalK"/>
    <property type="match status" value="1"/>
</dbReference>
<dbReference type="InterPro" id="IPR015855">
    <property type="entry name" value="ABC_transpr_MalK-like"/>
</dbReference>
<dbReference type="NCBIfam" id="NF008653">
    <property type="entry name" value="PRK11650.1"/>
    <property type="match status" value="1"/>
</dbReference>
<proteinExistence type="predicted"/>
<dbReference type="PANTHER" id="PTHR43875">
    <property type="entry name" value="MALTODEXTRIN IMPORT ATP-BINDING PROTEIN MSMX"/>
    <property type="match status" value="1"/>
</dbReference>
<keyword evidence="4 6" id="KW-0067">ATP-binding</keyword>
<keyword evidence="1" id="KW-0813">Transport</keyword>
<dbReference type="SMART" id="SM00382">
    <property type="entry name" value="AAA"/>
    <property type="match status" value="1"/>
</dbReference>
<dbReference type="CDD" id="cd03301">
    <property type="entry name" value="ABC_MalK_N"/>
    <property type="match status" value="1"/>
</dbReference>
<dbReference type="AlphaFoldDB" id="A0A1H0MSF9"/>
<sequence>MAALTLHHITKHYGDTPVIHGVDIGIRDGEFVALVGPSGCGKSTLLRMIAGLESVTGGEIRLGGRLVNDTPPRDRNIAMVFQNYALYPHMTVAENLGFALKLQGQPRDAIQRRVGEVAAILGLEALLGRTPRQLSGGQRQRVAMGRAIVRQPDAFLFDEPLSNLDAQLRVQVRTEIKALHQRLGTTTVYVTHDQVEAMTLADRIVVLKDGRVEQAGAPLELYDRPANAFVARFIGSPSMNFIHGRLELDGRPRVVTDDGLQLPLPRAPRARQGDRVLYGARPEHFALANGEEDGEGGDAALPARVVVVEPTGAETQVALSVGTGGHGVIAAFRDRITVRPGEPLWLRPQAAQAHVFDAASGARLN</sequence>
<dbReference type="InterPro" id="IPR017871">
    <property type="entry name" value="ABC_transporter-like_CS"/>
</dbReference>
<dbReference type="Proteomes" id="UP000199317">
    <property type="component" value="Unassembled WGS sequence"/>
</dbReference>
<feature type="domain" description="ABC transporter" evidence="5">
    <location>
        <begin position="4"/>
        <end position="234"/>
    </location>
</feature>
<dbReference type="InterPro" id="IPR027417">
    <property type="entry name" value="P-loop_NTPase"/>
</dbReference>
<dbReference type="Gene3D" id="2.40.50.100">
    <property type="match status" value="1"/>
</dbReference>
<dbReference type="PROSITE" id="PS50893">
    <property type="entry name" value="ABC_TRANSPORTER_2"/>
    <property type="match status" value="1"/>
</dbReference>
<dbReference type="InterPro" id="IPR047641">
    <property type="entry name" value="ABC_transpr_MalK/UgpC-like"/>
</dbReference>
<dbReference type="PANTHER" id="PTHR43875:SF10">
    <property type="entry name" value="BLL2173 PROTEIN"/>
    <property type="match status" value="1"/>
</dbReference>
<reference evidence="7" key="1">
    <citation type="submission" date="2016-10" db="EMBL/GenBank/DDBJ databases">
        <authorList>
            <person name="Varghese N."/>
            <person name="Submissions S."/>
        </authorList>
    </citation>
    <scope>NUCLEOTIDE SEQUENCE [LARGE SCALE GENOMIC DNA]</scope>
    <source>
        <strain evidence="7">DSM 17101</strain>
    </source>
</reference>
<protein>
    <submittedName>
        <fullName evidence="6">Carbohydrate ABC transporter ATP-binding protein, CUT1 family</fullName>
    </submittedName>
</protein>
<dbReference type="InterPro" id="IPR003439">
    <property type="entry name" value="ABC_transporter-like_ATP-bd"/>
</dbReference>
<evidence type="ECO:0000313" key="6">
    <source>
        <dbReference type="EMBL" id="SDO83317.1"/>
    </source>
</evidence>
<keyword evidence="3" id="KW-0547">Nucleotide-binding</keyword>
<dbReference type="EMBL" id="FNJL01000004">
    <property type="protein sequence ID" value="SDO83317.1"/>
    <property type="molecule type" value="Genomic_DNA"/>
</dbReference>
<keyword evidence="2" id="KW-0472">Membrane</keyword>
<dbReference type="RefSeq" id="WP_092832559.1">
    <property type="nucleotide sequence ID" value="NZ_CP028290.1"/>
</dbReference>
<dbReference type="Gene3D" id="3.40.50.300">
    <property type="entry name" value="P-loop containing nucleotide triphosphate hydrolases"/>
    <property type="match status" value="1"/>
</dbReference>
<dbReference type="InterPro" id="IPR005116">
    <property type="entry name" value="Transp-assoc_OB_typ1"/>
</dbReference>
<dbReference type="GO" id="GO:0055052">
    <property type="term" value="C:ATP-binding cassette (ABC) transporter complex, substrate-binding subunit-containing"/>
    <property type="evidence" value="ECO:0007669"/>
    <property type="project" value="TreeGrafter"/>
</dbReference>
<evidence type="ECO:0000256" key="4">
    <source>
        <dbReference type="ARBA" id="ARBA00022840"/>
    </source>
</evidence>
<dbReference type="OrthoDB" id="5298774at2"/>
<dbReference type="SUPFAM" id="SSF50331">
    <property type="entry name" value="MOP-like"/>
    <property type="match status" value="1"/>
</dbReference>
<name>A0A1H0MSF9_9BURK</name>
<dbReference type="InterPro" id="IPR040582">
    <property type="entry name" value="OB_MalK-like"/>
</dbReference>
<organism evidence="6 7">
    <name type="scientific">Paracidovorax cattleyae</name>
    <dbReference type="NCBI Taxonomy" id="80868"/>
    <lineage>
        <taxon>Bacteria</taxon>
        <taxon>Pseudomonadati</taxon>
        <taxon>Pseudomonadota</taxon>
        <taxon>Betaproteobacteria</taxon>
        <taxon>Burkholderiales</taxon>
        <taxon>Comamonadaceae</taxon>
        <taxon>Paracidovorax</taxon>
    </lineage>
</organism>
<dbReference type="InterPro" id="IPR012340">
    <property type="entry name" value="NA-bd_OB-fold"/>
</dbReference>
<dbReference type="GO" id="GO:0008643">
    <property type="term" value="P:carbohydrate transport"/>
    <property type="evidence" value="ECO:0007669"/>
    <property type="project" value="InterPro"/>
</dbReference>
<keyword evidence="7" id="KW-1185">Reference proteome</keyword>
<dbReference type="InterPro" id="IPR008995">
    <property type="entry name" value="Mo/tungstate-bd_C_term_dom"/>
</dbReference>
<keyword evidence="2" id="KW-1003">Cell membrane</keyword>
<dbReference type="GO" id="GO:0016887">
    <property type="term" value="F:ATP hydrolysis activity"/>
    <property type="evidence" value="ECO:0007669"/>
    <property type="project" value="InterPro"/>
</dbReference>
<dbReference type="FunFam" id="3.40.50.300:FF:000042">
    <property type="entry name" value="Maltose/maltodextrin ABC transporter, ATP-binding protein"/>
    <property type="match status" value="1"/>
</dbReference>
<dbReference type="SUPFAM" id="SSF52540">
    <property type="entry name" value="P-loop containing nucleoside triphosphate hydrolases"/>
    <property type="match status" value="1"/>
</dbReference>
<dbReference type="Gene3D" id="2.40.50.140">
    <property type="entry name" value="Nucleic acid-binding proteins"/>
    <property type="match status" value="1"/>
</dbReference>
<gene>
    <name evidence="6" type="ORF">SAMN04489708_10450</name>
</gene>
<evidence type="ECO:0000256" key="2">
    <source>
        <dbReference type="ARBA" id="ARBA00022475"/>
    </source>
</evidence>
<dbReference type="GO" id="GO:0140359">
    <property type="term" value="F:ABC-type transporter activity"/>
    <property type="evidence" value="ECO:0007669"/>
    <property type="project" value="InterPro"/>
</dbReference>
<evidence type="ECO:0000256" key="3">
    <source>
        <dbReference type="ARBA" id="ARBA00022741"/>
    </source>
</evidence>
<accession>A0A1H0MSF9</accession>
<evidence type="ECO:0000313" key="7">
    <source>
        <dbReference type="Proteomes" id="UP000199317"/>
    </source>
</evidence>
<evidence type="ECO:0000256" key="1">
    <source>
        <dbReference type="ARBA" id="ARBA00022448"/>
    </source>
</evidence>
<dbReference type="PROSITE" id="PS00211">
    <property type="entry name" value="ABC_TRANSPORTER_1"/>
    <property type="match status" value="1"/>
</dbReference>
<dbReference type="GO" id="GO:0005524">
    <property type="term" value="F:ATP binding"/>
    <property type="evidence" value="ECO:0007669"/>
    <property type="project" value="UniProtKB-KW"/>
</dbReference>
<evidence type="ECO:0000259" key="5">
    <source>
        <dbReference type="PROSITE" id="PS50893"/>
    </source>
</evidence>
<dbReference type="Pfam" id="PF00005">
    <property type="entry name" value="ABC_tran"/>
    <property type="match status" value="1"/>
</dbReference>